<reference evidence="3" key="1">
    <citation type="submission" date="2018-02" db="EMBL/GenBank/DDBJ databases">
        <authorList>
            <person name="Cohen D.B."/>
            <person name="Kent A.D."/>
        </authorList>
    </citation>
    <scope>NUCLEOTIDE SEQUENCE</scope>
</reference>
<evidence type="ECO:0000256" key="1">
    <source>
        <dbReference type="SAM" id="MobiDB-lite"/>
    </source>
</evidence>
<feature type="compositionally biased region" description="Basic and acidic residues" evidence="1">
    <location>
        <begin position="87"/>
        <end position="113"/>
    </location>
</feature>
<feature type="domain" description="DUF6857" evidence="2">
    <location>
        <begin position="344"/>
        <end position="501"/>
    </location>
</feature>
<dbReference type="PANTHER" id="PTHR31928">
    <property type="entry name" value="EXPRESSED PROTEIN"/>
    <property type="match status" value="1"/>
</dbReference>
<name>A0A2N9H2C7_FAGSY</name>
<proteinExistence type="predicted"/>
<sequence length="562" mass="61493">MNSTCRVTGDHRSALLPSHRHSPRTRRLGPLAQPRLLRPAIRFPQLHLRLALRTRQRTHIDQPITARPLRRIRIRSVDPIAVYLSSKKSEESRSESEGEMKESKKIEGKNEKLRRSRSSRQALAPIGNLGGDSDEPKVSDRPQRFSSPAAPKRSVSAGKKNIAVVAPAEIDPSPAGRGKRSASPVPSKCVVPSLIAAREENRKTSREPSIIVPSRYRQPSPTGRKQASPNARRTSLSPMRRLSGGVKLSPMVAALILPSWDEPPPPVATAATASVEQKEKIVSKNKPDPQAILRTQAAISRRISDVNGRRPSTDDSPTDEKTKPSSPDSCLNGEKPNFEALGITVHEKKWTDGTVPLDAVSADLSRLGKEAMQRRVLASAAAAEALEEALATESIVRSLSMFSELSSVSKAENPLPTIDRFFTIYNNVVRFTVIAESVASSHNSDTPNDSIPSEQSKSISLWVEAALATDLQIVSLLPSQEPEPPSTLQKSFRVFRESASDGSKTISLDGGSIAVVLSQLKRVNDWLDLVVSKGDELLTEKVERLKRKIYGFVIQHVGTTFD</sequence>
<organism evidence="3">
    <name type="scientific">Fagus sylvatica</name>
    <name type="common">Beechnut</name>
    <dbReference type="NCBI Taxonomy" id="28930"/>
    <lineage>
        <taxon>Eukaryota</taxon>
        <taxon>Viridiplantae</taxon>
        <taxon>Streptophyta</taxon>
        <taxon>Embryophyta</taxon>
        <taxon>Tracheophyta</taxon>
        <taxon>Spermatophyta</taxon>
        <taxon>Magnoliopsida</taxon>
        <taxon>eudicotyledons</taxon>
        <taxon>Gunneridae</taxon>
        <taxon>Pentapetalae</taxon>
        <taxon>rosids</taxon>
        <taxon>fabids</taxon>
        <taxon>Fagales</taxon>
        <taxon>Fagaceae</taxon>
        <taxon>Fagus</taxon>
    </lineage>
</organism>
<dbReference type="InterPro" id="IPR010341">
    <property type="entry name" value="DUF936_pln"/>
</dbReference>
<dbReference type="PANTHER" id="PTHR31928:SF3">
    <property type="entry name" value="EXPRESSED PROTEIN"/>
    <property type="match status" value="1"/>
</dbReference>
<accession>A0A2N9H2C7</accession>
<feature type="region of interest" description="Disordered" evidence="1">
    <location>
        <begin position="299"/>
        <end position="335"/>
    </location>
</feature>
<dbReference type="EMBL" id="OIVN01002702">
    <property type="protein sequence ID" value="SPD05789.1"/>
    <property type="molecule type" value="Genomic_DNA"/>
</dbReference>
<feature type="region of interest" description="Disordered" evidence="1">
    <location>
        <begin position="1"/>
        <end position="33"/>
    </location>
</feature>
<dbReference type="AlphaFoldDB" id="A0A2N9H2C7"/>
<evidence type="ECO:0000259" key="2">
    <source>
        <dbReference type="Pfam" id="PF21647"/>
    </source>
</evidence>
<dbReference type="Pfam" id="PF21647">
    <property type="entry name" value="DUF6857"/>
    <property type="match status" value="1"/>
</dbReference>
<feature type="compositionally biased region" description="Polar residues" evidence="1">
    <location>
        <begin position="217"/>
        <end position="237"/>
    </location>
</feature>
<feature type="compositionally biased region" description="Basic and acidic residues" evidence="1">
    <location>
        <begin position="134"/>
        <end position="143"/>
    </location>
</feature>
<dbReference type="InterPro" id="IPR049172">
    <property type="entry name" value="DUF6857_pln"/>
</dbReference>
<evidence type="ECO:0000313" key="3">
    <source>
        <dbReference type="EMBL" id="SPD05789.1"/>
    </source>
</evidence>
<feature type="compositionally biased region" description="Basic residues" evidence="1">
    <location>
        <begin position="18"/>
        <end position="27"/>
    </location>
</feature>
<feature type="region of interest" description="Disordered" evidence="1">
    <location>
        <begin position="86"/>
        <end position="243"/>
    </location>
</feature>
<feature type="compositionally biased region" description="Basic and acidic residues" evidence="1">
    <location>
        <begin position="302"/>
        <end position="323"/>
    </location>
</feature>
<gene>
    <name evidence="3" type="ORF">FSB_LOCUS33671</name>
</gene>
<protein>
    <recommendedName>
        <fullName evidence="2">DUF6857 domain-containing protein</fullName>
    </recommendedName>
</protein>
<feature type="compositionally biased region" description="Basic and acidic residues" evidence="1">
    <location>
        <begin position="197"/>
        <end position="206"/>
    </location>
</feature>